<organism evidence="1 2">
    <name type="scientific">Rhizophagus irregularis</name>
    <dbReference type="NCBI Taxonomy" id="588596"/>
    <lineage>
        <taxon>Eukaryota</taxon>
        <taxon>Fungi</taxon>
        <taxon>Fungi incertae sedis</taxon>
        <taxon>Mucoromycota</taxon>
        <taxon>Glomeromycotina</taxon>
        <taxon>Glomeromycetes</taxon>
        <taxon>Glomerales</taxon>
        <taxon>Glomeraceae</taxon>
        <taxon>Rhizophagus</taxon>
    </lineage>
</organism>
<accession>A0A2I1GYT8</accession>
<dbReference type="Proteomes" id="UP000234323">
    <property type="component" value="Unassembled WGS sequence"/>
</dbReference>
<dbReference type="AlphaFoldDB" id="A0A2I1GYT8"/>
<evidence type="ECO:0000313" key="1">
    <source>
        <dbReference type="EMBL" id="PKY51790.1"/>
    </source>
</evidence>
<proteinExistence type="predicted"/>
<protein>
    <submittedName>
        <fullName evidence="1">Uncharacterized protein</fullName>
    </submittedName>
</protein>
<keyword evidence="2" id="KW-1185">Reference proteome</keyword>
<gene>
    <name evidence="1" type="ORF">RhiirA4_469025</name>
</gene>
<sequence>MSDIYGVLEKKVKELEKVKEKGEKLLDVIVVSIRYKNEPDYKKIGIISVIKIICEHYILDEEDNLLVEEKEAKENLLGNKERTPNNTDTTHI</sequence>
<name>A0A2I1GYT8_9GLOM</name>
<dbReference type="EMBL" id="LLXI01001082">
    <property type="protein sequence ID" value="PKY51790.1"/>
    <property type="molecule type" value="Genomic_DNA"/>
</dbReference>
<comment type="caution">
    <text evidence="1">The sequence shown here is derived from an EMBL/GenBank/DDBJ whole genome shotgun (WGS) entry which is preliminary data.</text>
</comment>
<reference evidence="1 2" key="1">
    <citation type="submission" date="2015-10" db="EMBL/GenBank/DDBJ databases">
        <title>Genome analyses suggest a sexual origin of heterokaryosis in a supposedly ancient asexual fungus.</title>
        <authorList>
            <person name="Ropars J."/>
            <person name="Sedzielewska K."/>
            <person name="Noel J."/>
            <person name="Charron P."/>
            <person name="Farinelli L."/>
            <person name="Marton T."/>
            <person name="Kruger M."/>
            <person name="Pelin A."/>
            <person name="Brachmann A."/>
            <person name="Corradi N."/>
        </authorList>
    </citation>
    <scope>NUCLEOTIDE SEQUENCE [LARGE SCALE GENOMIC DNA]</scope>
    <source>
        <strain evidence="1 2">A4</strain>
    </source>
</reference>
<evidence type="ECO:0000313" key="2">
    <source>
        <dbReference type="Proteomes" id="UP000234323"/>
    </source>
</evidence>